<proteinExistence type="predicted"/>
<evidence type="ECO:0000313" key="2">
    <source>
        <dbReference type="EMBL" id="KID69268.1"/>
    </source>
</evidence>
<protein>
    <submittedName>
        <fullName evidence="2">4MeS</fullName>
    </submittedName>
</protein>
<comment type="caution">
    <text evidence="2">The sequence shown here is derived from an EMBL/GenBank/DDBJ whole genome shotgun (WGS) entry which is preliminary data.</text>
</comment>
<keyword evidence="1" id="KW-0732">Signal</keyword>
<gene>
    <name evidence="2" type="ORF">MAN_01782</name>
</gene>
<feature type="non-terminal residue" evidence="2">
    <location>
        <position position="1"/>
    </location>
</feature>
<feature type="chain" id="PRO_5002088351" evidence="1">
    <location>
        <begin position="17"/>
        <end position="174"/>
    </location>
</feature>
<organism evidence="2 3">
    <name type="scientific">Metarhizium anisopliae (strain ARSEF 549)</name>
    <dbReference type="NCBI Taxonomy" id="3151832"/>
    <lineage>
        <taxon>Eukaryota</taxon>
        <taxon>Fungi</taxon>
        <taxon>Dikarya</taxon>
        <taxon>Ascomycota</taxon>
        <taxon>Pezizomycotina</taxon>
        <taxon>Sordariomycetes</taxon>
        <taxon>Hypocreomycetidae</taxon>
        <taxon>Hypocreales</taxon>
        <taxon>Clavicipitaceae</taxon>
        <taxon>Metarhizium</taxon>
    </lineage>
</organism>
<name>A0A0B4FFN6_METAF</name>
<dbReference type="EMBL" id="AZNF01000002">
    <property type="protein sequence ID" value="KID69268.1"/>
    <property type="molecule type" value="Genomic_DNA"/>
</dbReference>
<evidence type="ECO:0000256" key="1">
    <source>
        <dbReference type="SAM" id="SignalP"/>
    </source>
</evidence>
<feature type="signal peptide" evidence="1">
    <location>
        <begin position="1"/>
        <end position="16"/>
    </location>
</feature>
<dbReference type="OrthoDB" id="3485059at2759"/>
<dbReference type="VEuPathDB" id="FungiDB:MAN_01782"/>
<keyword evidence="3" id="KW-1185">Reference proteome</keyword>
<dbReference type="Pfam" id="PF12296">
    <property type="entry name" value="HsbA"/>
    <property type="match status" value="1"/>
</dbReference>
<dbReference type="AlphaFoldDB" id="A0A0B4FFN6"/>
<dbReference type="PANTHER" id="PTHR38123:SF1">
    <property type="entry name" value="HYDROPHOBIC SURFACE BINDING PROTEIN"/>
    <property type="match status" value="1"/>
</dbReference>
<dbReference type="PANTHER" id="PTHR38123">
    <property type="entry name" value="CELL WALL SERINE-THREONINE-RICH GALACTOMANNOPROTEIN MP1 (AFU_ORTHOLOGUE AFUA_4G03240)"/>
    <property type="match status" value="1"/>
</dbReference>
<dbReference type="InterPro" id="IPR021054">
    <property type="entry name" value="Cell_wall_mannoprotein_1"/>
</dbReference>
<dbReference type="Proteomes" id="UP000031186">
    <property type="component" value="Unassembled WGS sequence"/>
</dbReference>
<dbReference type="Gene3D" id="1.20.1280.140">
    <property type="match status" value="1"/>
</dbReference>
<dbReference type="HOGENOM" id="CLU_099165_0_0_1"/>
<reference evidence="2 3" key="1">
    <citation type="journal article" date="2014" name="Proc. Natl. Acad. Sci. U.S.A.">
        <title>Trajectory and genomic determinants of fungal-pathogen speciation and host adaptation.</title>
        <authorList>
            <person name="Hu X."/>
            <person name="Xiao G."/>
            <person name="Zheng P."/>
            <person name="Shang Y."/>
            <person name="Su Y."/>
            <person name="Zhang X."/>
            <person name="Liu X."/>
            <person name="Zhan S."/>
            <person name="St Leger R.J."/>
            <person name="Wang C."/>
        </authorList>
    </citation>
    <scope>NUCLEOTIDE SEQUENCE [LARGE SCALE GENOMIC DNA]</scope>
    <source>
        <strain evidence="2 3">ARSEF 549</strain>
    </source>
</reference>
<accession>A0A0B4FFN6</accession>
<dbReference type="GO" id="GO:0005576">
    <property type="term" value="C:extracellular region"/>
    <property type="evidence" value="ECO:0007669"/>
    <property type="project" value="TreeGrafter"/>
</dbReference>
<sequence length="174" mass="18253">MLSIKNLLFLAVAATGSVIKRDVAQVKKDLDTINSDTIAVTNAVNGYTGGLASAFPIVTAQQQLSKDLKSATANAQDTGVVSEPDADDIIAYIINTLEPNIETSLSDLEAKKSQFDADGLTSTVHDSLQSLHTDTSNYGNALTAGAPPSKKPQAEAVQNKIDARFVKAIATFSS</sequence>
<evidence type="ECO:0000313" key="3">
    <source>
        <dbReference type="Proteomes" id="UP000031186"/>
    </source>
</evidence>